<dbReference type="GO" id="GO:0006508">
    <property type="term" value="P:proteolysis"/>
    <property type="evidence" value="ECO:0007669"/>
    <property type="project" value="UniProtKB-KW"/>
</dbReference>
<feature type="compositionally biased region" description="Polar residues" evidence="5">
    <location>
        <begin position="2521"/>
        <end position="2531"/>
    </location>
</feature>
<evidence type="ECO:0000256" key="3">
    <source>
        <dbReference type="ARBA" id="ARBA00022801"/>
    </source>
</evidence>
<feature type="coiled-coil region" evidence="4">
    <location>
        <begin position="769"/>
        <end position="852"/>
    </location>
</feature>
<proteinExistence type="predicted"/>
<evidence type="ECO:0000259" key="6">
    <source>
        <dbReference type="PROSITE" id="PS50994"/>
    </source>
</evidence>
<feature type="compositionally biased region" description="Basic and acidic residues" evidence="5">
    <location>
        <begin position="2177"/>
        <end position="2187"/>
    </location>
</feature>
<protein>
    <submittedName>
        <fullName evidence="7">Uncharacterized mitochondrial protein AtMg00810-like</fullName>
    </submittedName>
</protein>
<feature type="compositionally biased region" description="Acidic residues" evidence="5">
    <location>
        <begin position="2317"/>
        <end position="2339"/>
    </location>
</feature>
<evidence type="ECO:0000256" key="2">
    <source>
        <dbReference type="ARBA" id="ARBA00022723"/>
    </source>
</evidence>
<dbReference type="GO" id="GO:0008233">
    <property type="term" value="F:peptidase activity"/>
    <property type="evidence" value="ECO:0007669"/>
    <property type="project" value="UniProtKB-KW"/>
</dbReference>
<dbReference type="Pfam" id="PF22936">
    <property type="entry name" value="Pol_BBD"/>
    <property type="match status" value="2"/>
</dbReference>
<feature type="region of interest" description="Disordered" evidence="5">
    <location>
        <begin position="2250"/>
        <end position="2363"/>
    </location>
</feature>
<feature type="compositionally biased region" description="Basic residues" evidence="5">
    <location>
        <begin position="2188"/>
        <end position="2197"/>
    </location>
</feature>
<dbReference type="GO" id="GO:0015074">
    <property type="term" value="P:DNA integration"/>
    <property type="evidence" value="ECO:0007669"/>
    <property type="project" value="InterPro"/>
</dbReference>
<feature type="compositionally biased region" description="Low complexity" evidence="5">
    <location>
        <begin position="1324"/>
        <end position="1343"/>
    </location>
</feature>
<dbReference type="InterPro" id="IPR012337">
    <property type="entry name" value="RNaseH-like_sf"/>
</dbReference>
<dbReference type="InterPro" id="IPR054722">
    <property type="entry name" value="PolX-like_BBD"/>
</dbReference>
<dbReference type="InterPro" id="IPR039537">
    <property type="entry name" value="Retrotran_Ty1/copia-like"/>
</dbReference>
<feature type="compositionally biased region" description="Basic and acidic residues" evidence="5">
    <location>
        <begin position="1312"/>
        <end position="1323"/>
    </location>
</feature>
<dbReference type="InterPro" id="IPR001584">
    <property type="entry name" value="Integrase_cat-core"/>
</dbReference>
<keyword evidence="2" id="KW-0479">Metal-binding</keyword>
<dbReference type="PANTHER" id="PTHR42648:SF18">
    <property type="entry name" value="RETROTRANSPOSON, UNCLASSIFIED-LIKE PROTEIN"/>
    <property type="match status" value="1"/>
</dbReference>
<dbReference type="InterPro" id="IPR036397">
    <property type="entry name" value="RNaseH_sf"/>
</dbReference>
<comment type="caution">
    <text evidence="7">The sequence shown here is derived from an EMBL/GenBank/DDBJ whole genome shotgun (WGS) entry which is preliminary data.</text>
</comment>
<evidence type="ECO:0000256" key="1">
    <source>
        <dbReference type="ARBA" id="ARBA00022670"/>
    </source>
</evidence>
<dbReference type="PROSITE" id="PS50994">
    <property type="entry name" value="INTEGRASE"/>
    <property type="match status" value="1"/>
</dbReference>
<gene>
    <name evidence="7" type="ORF">Tci_029538</name>
</gene>
<evidence type="ECO:0000313" key="7">
    <source>
        <dbReference type="EMBL" id="GEU57560.1"/>
    </source>
</evidence>
<feature type="compositionally biased region" description="Basic and acidic residues" evidence="5">
    <location>
        <begin position="2340"/>
        <end position="2351"/>
    </location>
</feature>
<dbReference type="GO" id="GO:0046872">
    <property type="term" value="F:metal ion binding"/>
    <property type="evidence" value="ECO:0007669"/>
    <property type="project" value="UniProtKB-KW"/>
</dbReference>
<feature type="region of interest" description="Disordered" evidence="5">
    <location>
        <begin position="2804"/>
        <end position="2843"/>
    </location>
</feature>
<feature type="region of interest" description="Disordered" evidence="5">
    <location>
        <begin position="1554"/>
        <end position="1601"/>
    </location>
</feature>
<keyword evidence="4" id="KW-0175">Coiled coil</keyword>
<sequence>MDSIIQLGQNNTLAEYMILSGAENHPPMLDKDLYDFWKSRMELYMQNREPERMILESVEHNPHIWPSIEENGVIRTKKYVELSAGEKIQADCDMKATNIILHGLPADIYSLMNHHRVAKDLWERVQLLMQDSSFAVPVFSLGDDPIACLNKAMVFLTAVASSRFPSTNNQLITSSNIRNQATIQDGRVIVQKFRGDKGKAWYKEKAMLAKAQEAGQILDEEQLAFLADPRIPAVVLMANISNYGFDVISEEKANKEQNNESITTELERYEERVKTFKQRLNIDLSSREKMIDSQMDYMIKEKLALKEKLNRLTDDFRKRFTPQQELSAEQAFWLRISNPTIESSSPPVRVEVPSELPNVSLVFKDQFDSIKQTCVLQKEQSDSLINKLNLKSEENEDLKAQIHDKVFVITSLKNDLRKLKGKATIDNSAQIPSATTVAPGMFKLDLEHLSPKLVHNRESHIYYLKHTHETLSTEQSPLKDKSMCSDQEKKIQKIDRLARYLLIQGLPNDIYSLIDSNKIAKDLWDALARHMLGSEYGYVNDAMGLKKKIVVVTSDPLALIAEKTKVSKRKKKVVVSLDSEGSDADDFSELKKITALLAKAFNQRKFYSKPTNKNLRTSSTSQSTNKKQEFVKTDDKKEGHFAKDCKKVKVKDYEYYKIKMLLAKKDKDEQVLLAEDQAWMESSKTSSSSADDKISEVSYYLSESESESEYETLDYYDNTTTYGLFVNDNDDQENFHDCEKFPKNLIESQIDHNESAVDHNNSERIDKLIRKFNKKIVKCLKRIEKANQQNKDFKNQNKGLQDKYVVLKNQATTFEMKNKELNEQLKVLIEKNDDLLAQTNVLKDQLQDLEIEKYLERLNVCENKLHKTGQTNQTVDMIMPSKDTLYNGRKGIGFENPSYFKKAKDLRPSLYDEKVIGLGYTSMFLTHSDKALEIEKFKRARENKIEFSYDYENLNACYVNEKINFSDDYFQEIINPNFDKIDSLFQQTSLLKPYVLTMILEKIIIDLEDEVVSLLQKEKENLKTIESLKSNDVETCVQSSEKVVSKTENQSENDCQEVEKECDKMESSKVIALGMFKLSVSQIVSPILMSKMSCASKNVENKIKRKRHLETFSSVRRPKQNSVIWKKKGSSNIFNVDLSYHMTGNRALLTNFVEKFLGTVRFGNNEFTVIAGYGDVVIGSMTIKKVYNVEGLGHNLFSVGQFCLPKMKFESDHLCSACEQGKIHQKQHKSKTDFALNKPLYLLHMDLCGPMRVESINGKRYMLVVVDDYSWYTWRVRTDNDTEFKNKTLTKFFDEIMKSSTMNVESSNVEIPSHEEEVFHESSESFQEDSSSSSLDENIQQSSEEVGVPSSNTQSVSNNMVPNVDQASTSHNVFNECLKDAYFNASTSFHDPFNVHTFYQPYPHEKKWTKDHPLHKIIGDPKSSVRTRGRLANSCLLSCLLSSIEPDNVAEALRDDFTVFQMDVKTLFLNEILKEEVYVGHPSGFFSKQYLDYVYALDKALYGLKQAPRAWYDVLSQFLIDSGFQKVPTPMVEQVKLKLDLVGKPVDHTDYQRVKCSTSASGSKPSGNTKNNRISQPSSSNKINKVEYQPRSVKNRKNKKNHVKKVKCNDHLMQSMSNANSVSVSIHNALVKNSVNDVKSVCLCAICGKCMIVETHYECVHVVVSKLNLGKVVQIVLWYLDSGCSKHMIGNHSQLMNFVSKFLGTVRFMNDHIARIMGYGDYQLGNVIISRALIYFQNPETHICTQFLLMTCLNHLRSVFYPKRQRLRAGYGTDDYLISTLTLREFYENAGISHQTSVARTLYQNGVVERQNRTLVEAARTMLIFSKALLFLWAEAINTTCYTQNRSLICLRYNKTPYELMQNKKPDLLFLHVFGSLCYPTNDHEDLAIASGQLSSRPGLHFMTPATSSTGLISKHVSQQPCIPPNRDDWDRLFQPMFDKYFNPPTIAVFPVQEAAAPRAEVLADSPMTNKFKMSIMRQMSLFLGLQISQSPRGIFINQSKYASEIVKKYGLNSTDSVDTPMVENKKLDEDLQGKQVDATLYCGMTGSLMYLTASRPDLNYVVCLCARLYKKQEKMYYPRFTKAIIYHFLIKEKTLFWRNKIGMHTSKDDYLINSLRFVSAKESSKIYGAILPECLTSPTMKESKAYKTYLGYATGDVPPKIVRKFKKASPSKKDSDLVHVDEEPVTKGKRVKRSVKKSSTNPASSIVIRKPLMETKSIRKKKVDVTRGKGIKLLSEVALTEEAQMKEVRNNSLRDFHKTHPSGSGTVSKKQPRVKEITPTVTSEGTDDKQGVPDVIKDDSTEIKSDESDSESDQHEYEEEVKDDDDDEKEEDDDDDKSEGDKDRGMDDTTKQFNDVAQDKKADVEMTDAQQKKENLKITQEQVVEDAHVMITIVAKETKVPDASTDYTTILTKLRTTFENAFNSEFKERMQKYTRFDAQSFNDAMIYNMDSIGKYMLEITVRQQRTPQLLKQKKLMQTQDPSNLIQAFNINYKSNLTKTNFKKMDPWQPFRSSRTDVEAQDNNNRSGNDTDANDAYIRPIYDEEPMAEVQLTAECNIFAIRQQHTEQPKIINEGRVDQYTEPCQVKSPMLDSSPDNQTTDYSKQSLDNKAKIKKEIDVFKIMNIELEHSVAKLRKKNETLKKHYKDLYDSIKITRSKTIEQTTSLLANNADLKAHIQIAALKNDLRKLKGNSVDTKFSKTSVLGKPVLQSLRNQYVVRQQNAFKYERPEMSKQRFASQVDVNNNLSRPVTQHYLPKKRESVFAKHNHMIATSSSRNSSKNMPRFSLNDMVLNYYLEEARKKIQERNRNSKSSELNSRAKIQSYKTRNNNKPVDQKRHTQKHGRQIFTRHRFSSNKTSVVYEKTSHRSDLRWKPMGRIFKSVGLRWIPTGKLFDSCTSKVDSEPPHDMIVMKSMIELESLFGPLFDKYFNEENLVVSKSFAVTTADASDKRQQQPDSTSSTTILPTTITDDGKFDMITKQVRNQLPQLLPEEVSNFAAPVIEKMIEGSLNQVNLAKDSSQPQSTYEVAATLTEFELKKILIDKMNTKCYKAFSKKLDWENPEGDDYPFDLSKPLPLITHGNRQSVLVEFFINNDLKYLQGGISTMTYTTSTTKTKAAQYDLPRIEEMVPNIWSPVKVTYYKYALWGISYWRAQHKTFYGYARGMQSRGDVYSTKRIRAVTHMSVMRKHGYGYLEEIVVRRVDNVLYRFKEGDFSRLQINDIEDMLLLVINVTKPDTTRPDLRNRHPYTPYKDHQGFIYVNDYKRSRHYQEYRHGVLAEEKIEHIGKEKSSFYDQVHQQAAKGKKDDEEFGEIYPWSKSENKGRVPTEMELVLEQTQQGSSYEVSVSTEGVEEFKRKVKIKGKKKEALLTLKAETGSIHLLSKTLSCCLVLKTVVMDPVTQCYPLKSYKGNRYTLVIVDDYSRKVEESLNMTFDETPPPSKTSPLVDDDLDEEEAVKVTEKKNLENDIEDETLEIDEIVNIKESRNHPLENVI</sequence>
<feature type="compositionally biased region" description="Polar residues" evidence="5">
    <location>
        <begin position="1555"/>
        <end position="1583"/>
    </location>
</feature>
<evidence type="ECO:0000256" key="4">
    <source>
        <dbReference type="SAM" id="Coils"/>
    </source>
</evidence>
<organism evidence="7">
    <name type="scientific">Tanacetum cinerariifolium</name>
    <name type="common">Dalmatian daisy</name>
    <name type="synonym">Chrysanthemum cinerariifolium</name>
    <dbReference type="NCBI Taxonomy" id="118510"/>
    <lineage>
        <taxon>Eukaryota</taxon>
        <taxon>Viridiplantae</taxon>
        <taxon>Streptophyta</taxon>
        <taxon>Embryophyta</taxon>
        <taxon>Tracheophyta</taxon>
        <taxon>Spermatophyta</taxon>
        <taxon>Magnoliopsida</taxon>
        <taxon>eudicotyledons</taxon>
        <taxon>Gunneridae</taxon>
        <taxon>Pentapetalae</taxon>
        <taxon>asterids</taxon>
        <taxon>campanulids</taxon>
        <taxon>Asterales</taxon>
        <taxon>Asteraceae</taxon>
        <taxon>Asteroideae</taxon>
        <taxon>Anthemideae</taxon>
        <taxon>Anthemidinae</taxon>
        <taxon>Tanacetum</taxon>
    </lineage>
</organism>
<accession>A0A6L2L8U1</accession>
<feature type="region of interest" description="Disordered" evidence="5">
    <location>
        <begin position="2177"/>
        <end position="2205"/>
    </location>
</feature>
<dbReference type="InterPro" id="IPR013103">
    <property type="entry name" value="RVT_2"/>
</dbReference>
<feature type="coiled-coil region" evidence="4">
    <location>
        <begin position="2624"/>
        <end position="2651"/>
    </location>
</feature>
<feature type="coiled-coil region" evidence="4">
    <location>
        <begin position="252"/>
        <end position="279"/>
    </location>
</feature>
<keyword evidence="3" id="KW-0378">Hydrolase</keyword>
<feature type="region of interest" description="Disordered" evidence="5">
    <location>
        <begin position="1304"/>
        <end position="1354"/>
    </location>
</feature>
<feature type="compositionally biased region" description="Basic and acidic residues" evidence="5">
    <location>
        <begin position="2287"/>
        <end position="2316"/>
    </location>
</feature>
<dbReference type="Pfam" id="PF07727">
    <property type="entry name" value="RVT_2"/>
    <property type="match status" value="1"/>
</dbReference>
<dbReference type="GO" id="GO:0003676">
    <property type="term" value="F:nucleic acid binding"/>
    <property type="evidence" value="ECO:0007669"/>
    <property type="project" value="InterPro"/>
</dbReference>
<feature type="region of interest" description="Disordered" evidence="5">
    <location>
        <begin position="610"/>
        <end position="632"/>
    </location>
</feature>
<reference evidence="7" key="1">
    <citation type="journal article" date="2019" name="Sci. Rep.">
        <title>Draft genome of Tanacetum cinerariifolium, the natural source of mosquito coil.</title>
        <authorList>
            <person name="Yamashiro T."/>
            <person name="Shiraishi A."/>
            <person name="Satake H."/>
            <person name="Nakayama K."/>
        </authorList>
    </citation>
    <scope>NUCLEOTIDE SEQUENCE</scope>
</reference>
<feature type="region of interest" description="Disordered" evidence="5">
    <location>
        <begin position="2945"/>
        <end position="2966"/>
    </location>
</feature>
<keyword evidence="1" id="KW-0645">Protease</keyword>
<feature type="domain" description="Integrase catalytic" evidence="6">
    <location>
        <begin position="1776"/>
        <end position="1865"/>
    </location>
</feature>
<dbReference type="EMBL" id="BKCJ010003851">
    <property type="protein sequence ID" value="GEU57560.1"/>
    <property type="molecule type" value="Genomic_DNA"/>
</dbReference>
<feature type="compositionally biased region" description="Low complexity" evidence="5">
    <location>
        <begin position="2955"/>
        <end position="2966"/>
    </location>
</feature>
<dbReference type="SUPFAM" id="SSF53098">
    <property type="entry name" value="Ribonuclease H-like"/>
    <property type="match status" value="2"/>
</dbReference>
<dbReference type="PANTHER" id="PTHR42648">
    <property type="entry name" value="TRANSPOSASE, PUTATIVE-RELATED"/>
    <property type="match status" value="1"/>
</dbReference>
<feature type="compositionally biased region" description="Polar residues" evidence="5">
    <location>
        <begin position="2810"/>
        <end position="2832"/>
    </location>
</feature>
<name>A0A6L2L8U1_TANCI</name>
<feature type="region of interest" description="Disordered" evidence="5">
    <location>
        <begin position="2504"/>
        <end position="2535"/>
    </location>
</feature>
<feature type="compositionally biased region" description="Basic and acidic residues" evidence="5">
    <location>
        <begin position="2250"/>
        <end position="2259"/>
    </location>
</feature>
<dbReference type="Gene3D" id="3.30.420.10">
    <property type="entry name" value="Ribonuclease H-like superfamily/Ribonuclease H"/>
    <property type="match status" value="2"/>
</dbReference>
<evidence type="ECO:0000256" key="5">
    <source>
        <dbReference type="SAM" id="MobiDB-lite"/>
    </source>
</evidence>